<dbReference type="SUPFAM" id="SSF47413">
    <property type="entry name" value="lambda repressor-like DNA-binding domains"/>
    <property type="match status" value="1"/>
</dbReference>
<gene>
    <name evidence="3" type="ordered locus">Caci_4024</name>
</gene>
<dbReference type="SMART" id="SM00530">
    <property type="entry name" value="HTH_XRE"/>
    <property type="match status" value="1"/>
</dbReference>
<dbReference type="eggNOG" id="COG1396">
    <property type="taxonomic scope" value="Bacteria"/>
</dbReference>
<dbReference type="KEGG" id="cai:Caci_4024"/>
<dbReference type="PROSITE" id="PS50943">
    <property type="entry name" value="HTH_CROC1"/>
    <property type="match status" value="1"/>
</dbReference>
<dbReference type="STRING" id="479433.Caci_4024"/>
<evidence type="ECO:0000313" key="4">
    <source>
        <dbReference type="Proteomes" id="UP000000851"/>
    </source>
</evidence>
<evidence type="ECO:0000256" key="1">
    <source>
        <dbReference type="SAM" id="MobiDB-lite"/>
    </source>
</evidence>
<dbReference type="Pfam" id="PF13560">
    <property type="entry name" value="HTH_31"/>
    <property type="match status" value="1"/>
</dbReference>
<dbReference type="GO" id="GO:0003677">
    <property type="term" value="F:DNA binding"/>
    <property type="evidence" value="ECO:0007669"/>
    <property type="project" value="InterPro"/>
</dbReference>
<accession>C7QG47</accession>
<dbReference type="EMBL" id="CP001700">
    <property type="protein sequence ID" value="ACU72892.1"/>
    <property type="molecule type" value="Genomic_DNA"/>
</dbReference>
<dbReference type="OrthoDB" id="3831424at2"/>
<reference evidence="3 4" key="1">
    <citation type="journal article" date="2009" name="Stand. Genomic Sci.">
        <title>Complete genome sequence of Catenulispora acidiphila type strain (ID 139908).</title>
        <authorList>
            <person name="Copeland A."/>
            <person name="Lapidus A."/>
            <person name="Glavina Del Rio T."/>
            <person name="Nolan M."/>
            <person name="Lucas S."/>
            <person name="Chen F."/>
            <person name="Tice H."/>
            <person name="Cheng J.F."/>
            <person name="Bruce D."/>
            <person name="Goodwin L."/>
            <person name="Pitluck S."/>
            <person name="Mikhailova N."/>
            <person name="Pati A."/>
            <person name="Ivanova N."/>
            <person name="Mavromatis K."/>
            <person name="Chen A."/>
            <person name="Palaniappan K."/>
            <person name="Chain P."/>
            <person name="Land M."/>
            <person name="Hauser L."/>
            <person name="Chang Y.J."/>
            <person name="Jeffries C.D."/>
            <person name="Chertkov O."/>
            <person name="Brettin T."/>
            <person name="Detter J.C."/>
            <person name="Han C."/>
            <person name="Ali Z."/>
            <person name="Tindall B.J."/>
            <person name="Goker M."/>
            <person name="Bristow J."/>
            <person name="Eisen J.A."/>
            <person name="Markowitz V."/>
            <person name="Hugenholtz P."/>
            <person name="Kyrpides N.C."/>
            <person name="Klenk H.P."/>
        </authorList>
    </citation>
    <scope>NUCLEOTIDE SEQUENCE [LARGE SCALE GENOMIC DNA]</scope>
    <source>
        <strain evidence="4">DSM 44928 / JCM 14897 / NBRC 102108 / NRRL B-24433 / ID139908</strain>
    </source>
</reference>
<organism evidence="3 4">
    <name type="scientific">Catenulispora acidiphila (strain DSM 44928 / JCM 14897 / NBRC 102108 / NRRL B-24433 / ID139908)</name>
    <dbReference type="NCBI Taxonomy" id="479433"/>
    <lineage>
        <taxon>Bacteria</taxon>
        <taxon>Bacillati</taxon>
        <taxon>Actinomycetota</taxon>
        <taxon>Actinomycetes</taxon>
        <taxon>Catenulisporales</taxon>
        <taxon>Catenulisporaceae</taxon>
        <taxon>Catenulispora</taxon>
    </lineage>
</organism>
<dbReference type="HOGENOM" id="CLU_038801_0_0_11"/>
<dbReference type="CDD" id="cd00093">
    <property type="entry name" value="HTH_XRE"/>
    <property type="match status" value="1"/>
</dbReference>
<feature type="domain" description="HTH cro/C1-type" evidence="2">
    <location>
        <begin position="30"/>
        <end position="85"/>
    </location>
</feature>
<protein>
    <submittedName>
        <fullName evidence="3">Transcriptional regulator, XRE family</fullName>
    </submittedName>
</protein>
<dbReference type="InterPro" id="IPR001387">
    <property type="entry name" value="Cro/C1-type_HTH"/>
</dbReference>
<evidence type="ECO:0000313" key="3">
    <source>
        <dbReference type="EMBL" id="ACU72892.1"/>
    </source>
</evidence>
<dbReference type="AlphaFoldDB" id="C7QG47"/>
<proteinExistence type="predicted"/>
<feature type="region of interest" description="Disordered" evidence="1">
    <location>
        <begin position="1"/>
        <end position="23"/>
    </location>
</feature>
<dbReference type="Proteomes" id="UP000000851">
    <property type="component" value="Chromosome"/>
</dbReference>
<sequence>MTVSSSADGWLFSPPVRTAPPDSSDLGDVLKAYRTRHDLSQAELGDLLNCDQSYLSMLERGKRFVRDIGELRRFAAVLGLPEAELGLADGQPAGTLAGGDASTPREVLMDQRAWRSHRRSLNAHRFELSRRAAALYPDAHQIGSTPLLTRRDWLASAPVDLDAITLLWRSDATAPVVTGVEPESAAVRPRSVRGGRHHRYSEAIRLVDRPALFVNRRSFRLLDVAWADGRGRMEFGYTSYFEMVDVCEAVAHELTAADANPMLGQLPFRSLISDPFDLARRPLLPSIDTLTLRRTRDGSATFVLHRREATNVALAGGLIHVMPAGVFQPSTVLPWDQANDFDLWRNMMREFAEEFLGDPEADGDSGEPIDYFDTEPYRTLNQARWERSIRTWCFGLGLDPLTLAGEILAVAVFDADVYDQVFAGIVGRNNEGTVTGTDPARPEAGIAFTNDNITRLLAEERLAPAAAACLYLAWHHRDLLLKG</sequence>
<dbReference type="Gene3D" id="1.10.260.40">
    <property type="entry name" value="lambda repressor-like DNA-binding domains"/>
    <property type="match status" value="1"/>
</dbReference>
<dbReference type="InParanoid" id="C7QG47"/>
<keyword evidence="4" id="KW-1185">Reference proteome</keyword>
<name>C7QG47_CATAD</name>
<dbReference type="RefSeq" id="WP_015792621.1">
    <property type="nucleotide sequence ID" value="NC_013131.1"/>
</dbReference>
<dbReference type="InterPro" id="IPR010982">
    <property type="entry name" value="Lambda_DNA-bd_dom_sf"/>
</dbReference>
<evidence type="ECO:0000259" key="2">
    <source>
        <dbReference type="PROSITE" id="PS50943"/>
    </source>
</evidence>